<accession>A0A840VJT1</accession>
<evidence type="ECO:0000313" key="2">
    <source>
        <dbReference type="Proteomes" id="UP000557717"/>
    </source>
</evidence>
<sequence>MSLVTKELFKRCVIAQQSAYTELLSLCSPVFEDDGFITTAFMSAYSGKVELRCGPAEYHLELFVHDDTGENRRTLSELIALPNVREWMKANRADLEGKQRIEAEVAYAFRLLNEAISRVPEMNWLRRKSKP</sequence>
<name>A0A840VJT1_9BACT</name>
<proteinExistence type="predicted"/>
<protein>
    <submittedName>
        <fullName evidence="1">Uncharacterized protein</fullName>
    </submittedName>
</protein>
<reference evidence="1 2" key="1">
    <citation type="submission" date="2020-08" db="EMBL/GenBank/DDBJ databases">
        <title>Genomic Encyclopedia of Type Strains, Phase IV (KMG-IV): sequencing the most valuable type-strain genomes for metagenomic binning, comparative biology and taxonomic classification.</title>
        <authorList>
            <person name="Goeker M."/>
        </authorList>
    </citation>
    <scope>NUCLEOTIDE SEQUENCE [LARGE SCALE GENOMIC DNA]</scope>
    <source>
        <strain evidence="1 2">YC6886</strain>
    </source>
</reference>
<dbReference type="RefSeq" id="WP_184020402.1">
    <property type="nucleotide sequence ID" value="NZ_JACHFD010000018.1"/>
</dbReference>
<gene>
    <name evidence="1" type="ORF">HNR46_003191</name>
</gene>
<evidence type="ECO:0000313" key="1">
    <source>
        <dbReference type="EMBL" id="MBB5352941.1"/>
    </source>
</evidence>
<dbReference type="Proteomes" id="UP000557717">
    <property type="component" value="Unassembled WGS sequence"/>
</dbReference>
<organism evidence="1 2">
    <name type="scientific">Haloferula luteola</name>
    <dbReference type="NCBI Taxonomy" id="595692"/>
    <lineage>
        <taxon>Bacteria</taxon>
        <taxon>Pseudomonadati</taxon>
        <taxon>Verrucomicrobiota</taxon>
        <taxon>Verrucomicrobiia</taxon>
        <taxon>Verrucomicrobiales</taxon>
        <taxon>Verrucomicrobiaceae</taxon>
        <taxon>Haloferula</taxon>
    </lineage>
</organism>
<dbReference type="EMBL" id="JACHFD010000018">
    <property type="protein sequence ID" value="MBB5352941.1"/>
    <property type="molecule type" value="Genomic_DNA"/>
</dbReference>
<comment type="caution">
    <text evidence="1">The sequence shown here is derived from an EMBL/GenBank/DDBJ whole genome shotgun (WGS) entry which is preliminary data.</text>
</comment>
<dbReference type="AlphaFoldDB" id="A0A840VJT1"/>
<keyword evidence="2" id="KW-1185">Reference proteome</keyword>